<dbReference type="Pfam" id="PF09228">
    <property type="entry name" value="Prok-TraM"/>
    <property type="match status" value="1"/>
</dbReference>
<comment type="caution">
    <text evidence="1">The sequence shown here is derived from an EMBL/GenBank/DDBJ whole genome shotgun (WGS) entry which is preliminary data.</text>
</comment>
<name>A0A2W5QXC0_ANCNO</name>
<evidence type="ECO:0000313" key="1">
    <source>
        <dbReference type="EMBL" id="PZQ81806.1"/>
    </source>
</evidence>
<dbReference type="Proteomes" id="UP000248887">
    <property type="component" value="Unassembled WGS sequence"/>
</dbReference>
<accession>A0A2W5QXC0</accession>
<reference evidence="1 2" key="1">
    <citation type="submission" date="2017-08" db="EMBL/GenBank/DDBJ databases">
        <title>Infants hospitalized years apart are colonized by the same room-sourced microbial strains.</title>
        <authorList>
            <person name="Brooks B."/>
            <person name="Olm M.R."/>
            <person name="Firek B.A."/>
            <person name="Baker R."/>
            <person name="Thomas B.C."/>
            <person name="Morowitz M.J."/>
            <person name="Banfield J.F."/>
        </authorList>
    </citation>
    <scope>NUCLEOTIDE SEQUENCE [LARGE SCALE GENOMIC DNA]</scope>
    <source>
        <strain evidence="1">S2_005_001_R2_27</strain>
    </source>
</reference>
<proteinExistence type="predicted"/>
<gene>
    <name evidence="1" type="ORF">DI549_13080</name>
</gene>
<sequence>MGNDQNCAVQPEHKVTLRPVVGLTEHLPKRDLEQITIQAIRTHRRLRDAAEAKYEEWRRSPPVANCESVGSARIAYVSAMIDMHAQQTLLSTLLDVLGHVPPVPVE</sequence>
<dbReference type="InterPro" id="IPR036336">
    <property type="entry name" value="Tscrpt_rep_TraM_sf"/>
</dbReference>
<dbReference type="SUPFAM" id="SSF109631">
    <property type="entry name" value="Transcriptional repressor TraM"/>
    <property type="match status" value="1"/>
</dbReference>
<dbReference type="EMBL" id="QFQD01000039">
    <property type="protein sequence ID" value="PZQ81806.1"/>
    <property type="molecule type" value="Genomic_DNA"/>
</dbReference>
<organism evidence="1 2">
    <name type="scientific">Ancylobacter novellus</name>
    <name type="common">Thiobacillus novellus</name>
    <dbReference type="NCBI Taxonomy" id="921"/>
    <lineage>
        <taxon>Bacteria</taxon>
        <taxon>Pseudomonadati</taxon>
        <taxon>Pseudomonadota</taxon>
        <taxon>Alphaproteobacteria</taxon>
        <taxon>Hyphomicrobiales</taxon>
        <taxon>Xanthobacteraceae</taxon>
        <taxon>Ancylobacter</taxon>
    </lineage>
</organism>
<dbReference type="AlphaFoldDB" id="A0A2W5QXC0"/>
<protein>
    <submittedName>
        <fullName evidence="1">Transcriptional regulator</fullName>
    </submittedName>
</protein>
<dbReference type="GO" id="GO:0045892">
    <property type="term" value="P:negative regulation of DNA-templated transcription"/>
    <property type="evidence" value="ECO:0007669"/>
    <property type="project" value="InterPro"/>
</dbReference>
<dbReference type="Gene3D" id="1.10.287.160">
    <property type="entry name" value="HR1 repeat"/>
    <property type="match status" value="1"/>
</dbReference>
<dbReference type="InterPro" id="IPR015309">
    <property type="entry name" value="Tscrpt_rep_TraM"/>
</dbReference>
<evidence type="ECO:0000313" key="2">
    <source>
        <dbReference type="Proteomes" id="UP000248887"/>
    </source>
</evidence>